<dbReference type="Pfam" id="PF26366">
    <property type="entry name" value="DUF8094"/>
    <property type="match status" value="1"/>
</dbReference>
<name>A0ABY3WCM7_9MICC</name>
<evidence type="ECO:0000313" key="5">
    <source>
        <dbReference type="Proteomes" id="UP000829069"/>
    </source>
</evidence>
<protein>
    <recommendedName>
        <fullName evidence="3">DUF8094 domain-containing protein</fullName>
    </recommendedName>
</protein>
<proteinExistence type="predicted"/>
<dbReference type="EMBL" id="CP093326">
    <property type="protein sequence ID" value="UNK47216.1"/>
    <property type="molecule type" value="Genomic_DNA"/>
</dbReference>
<dbReference type="Proteomes" id="UP000829069">
    <property type="component" value="Chromosome"/>
</dbReference>
<accession>A0ABY3WCM7</accession>
<sequence>MRFKISVALMVIGLLAIALGIAQRTVWAPPERASASYTADATAPVTVIEPEVFGVHEEEVDVSVEADGDFLLAIGRAGDVDAWVGEAAHTSLTGMEDGQLQGTVTEGDAKVPNPAGSDLWVSEEQAEGSLEHRWVAPADGEWSILLASDGSAPAPTNVTVTWPNDTSVPWSLALIILGALLVVLGVAMAVVSRRPNRQTPGNDSPGNDSGPSGGTAKRTVAGPATAPLAETDAAVPAGRADDTAPTRPGMENPEEGSRSSGRRSLMVRPALGLRAAAAAGTAVVLAAGTVLPAQAAASPEAEETAGSPVVQESQLTRIMDSVAASVSAADKARDAGKLEPRVGGAALTVREANYTVRAENGKAAAPVPVAAGPILASMVSTSEGWPRTVVTVTEGEDNPVPQVIVLTQQDPRSNYRMMGAMQMLPGTTFPQVSTETGGTPAVPLEAEEGLLYSPQAAVKMVAENLDSGKHQNKIGKNTFSDQIQKIQKDQVKSNKSADISFRRSVDNKSLSALRTADGGAVVFGHIKSVTRSVPAEAGATVELSPEFAALAGEDSTTEGVDVTYSEAVFLRVPPAGSDEELTVVGVAQGLVDAKLK</sequence>
<feature type="domain" description="DUF8094" evidence="3">
    <location>
        <begin position="308"/>
        <end position="594"/>
    </location>
</feature>
<feature type="compositionally biased region" description="Low complexity" evidence="1">
    <location>
        <begin position="200"/>
        <end position="210"/>
    </location>
</feature>
<keyword evidence="2" id="KW-1133">Transmembrane helix</keyword>
<evidence type="ECO:0000256" key="1">
    <source>
        <dbReference type="SAM" id="MobiDB-lite"/>
    </source>
</evidence>
<keyword evidence="5" id="KW-1185">Reference proteome</keyword>
<dbReference type="InterPro" id="IPR058407">
    <property type="entry name" value="DUF8094"/>
</dbReference>
<keyword evidence="2" id="KW-0472">Membrane</keyword>
<feature type="transmembrane region" description="Helical" evidence="2">
    <location>
        <begin position="170"/>
        <end position="191"/>
    </location>
</feature>
<feature type="region of interest" description="Disordered" evidence="1">
    <location>
        <begin position="195"/>
        <end position="263"/>
    </location>
</feature>
<reference evidence="4 5" key="1">
    <citation type="submission" date="2022-03" db="EMBL/GenBank/DDBJ databases">
        <title>Isotopic signatures of nitrous oxide derived from detoxification processes.</title>
        <authorList>
            <person name="Behrendt U."/>
            <person name="Buchen C."/>
            <person name="Well R."/>
            <person name="Ulrich A."/>
            <person name="Rohe L."/>
            <person name="Kolb S."/>
            <person name="Schloter M."/>
            <person name="Horn M.A."/>
            <person name="Augustin J."/>
        </authorList>
    </citation>
    <scope>NUCLEOTIDE SEQUENCE [LARGE SCALE GENOMIC DNA]</scope>
    <source>
        <strain evidence="4 5">S4-C24</strain>
    </source>
</reference>
<gene>
    <name evidence="4" type="ORF">MNQ99_07720</name>
</gene>
<feature type="transmembrane region" description="Helical" evidence="2">
    <location>
        <begin position="271"/>
        <end position="291"/>
    </location>
</feature>
<keyword evidence="2" id="KW-0812">Transmembrane</keyword>
<evidence type="ECO:0000259" key="3">
    <source>
        <dbReference type="Pfam" id="PF26366"/>
    </source>
</evidence>
<evidence type="ECO:0000313" key="4">
    <source>
        <dbReference type="EMBL" id="UNK47216.1"/>
    </source>
</evidence>
<organism evidence="4 5">
    <name type="scientific">Arthrobacter sulfonylureivorans</name>
    <dbReference type="NCBI Taxonomy" id="2486855"/>
    <lineage>
        <taxon>Bacteria</taxon>
        <taxon>Bacillati</taxon>
        <taxon>Actinomycetota</taxon>
        <taxon>Actinomycetes</taxon>
        <taxon>Micrococcales</taxon>
        <taxon>Micrococcaceae</taxon>
        <taxon>Arthrobacter</taxon>
    </lineage>
</organism>
<evidence type="ECO:0000256" key="2">
    <source>
        <dbReference type="SAM" id="Phobius"/>
    </source>
</evidence>
<dbReference type="RefSeq" id="WP_241915011.1">
    <property type="nucleotide sequence ID" value="NZ_CP093326.1"/>
</dbReference>